<feature type="compositionally biased region" description="Low complexity" evidence="1">
    <location>
        <begin position="116"/>
        <end position="132"/>
    </location>
</feature>
<comment type="caution">
    <text evidence="2">The sequence shown here is derived from an EMBL/GenBank/DDBJ whole genome shotgun (WGS) entry which is preliminary data.</text>
</comment>
<keyword evidence="3" id="KW-1185">Reference proteome</keyword>
<protein>
    <submittedName>
        <fullName evidence="2">Uncharacterized protein</fullName>
    </submittedName>
</protein>
<dbReference type="AlphaFoldDB" id="A0AAD7YMJ2"/>
<sequence length="444" mass="48460">MTDTRDHHLHPSSAFPTNMKLTSSASEQNVYFNYVCLVNGIKPNGTLSPNTGSNEKTSLNVIDVSSILTDPTTTSGEDSDISENDENNFLPCDNPNVLKLTKMKWLTEDPEDGPDSSIPSMSSNASSSNCSLASESELQENNDFEDKYLSTILRLDKEHNLFGLSNIAIVGSRPSKVKRKDDEKAVFHQTAIVQICCSSNCCRNKSNTDLPSSLKCGGRCRGCYNASCTSCAGLCDPPSVVCLDDSPSCPRVSSTCCRASNFLCRCSGCCPPHKCGVDCSKCYGLKIKLNRKPVYEPPIVELTPRSSCVLKIPMAARACYHNPRCIPPSSWFPYLMPCYWPARPSAPCTVPARCFHNPPCLPARKHTRVPVPKEYICSRKCVDEVKKTTCQNEICPAHNEVLREALEKRFNPDASAKGGTKSPSRSPTKSASSSPPKSPPATPK</sequence>
<feature type="region of interest" description="Disordered" evidence="1">
    <location>
        <begin position="108"/>
        <end position="132"/>
    </location>
</feature>
<organism evidence="2 3">
    <name type="scientific">Mythimna separata</name>
    <name type="common">Oriental armyworm</name>
    <name type="synonym">Pseudaletia separata</name>
    <dbReference type="NCBI Taxonomy" id="271217"/>
    <lineage>
        <taxon>Eukaryota</taxon>
        <taxon>Metazoa</taxon>
        <taxon>Ecdysozoa</taxon>
        <taxon>Arthropoda</taxon>
        <taxon>Hexapoda</taxon>
        <taxon>Insecta</taxon>
        <taxon>Pterygota</taxon>
        <taxon>Neoptera</taxon>
        <taxon>Endopterygota</taxon>
        <taxon>Lepidoptera</taxon>
        <taxon>Glossata</taxon>
        <taxon>Ditrysia</taxon>
        <taxon>Noctuoidea</taxon>
        <taxon>Noctuidae</taxon>
        <taxon>Noctuinae</taxon>
        <taxon>Hadenini</taxon>
        <taxon>Mythimna</taxon>
    </lineage>
</organism>
<feature type="region of interest" description="Disordered" evidence="1">
    <location>
        <begin position="69"/>
        <end position="93"/>
    </location>
</feature>
<proteinExistence type="predicted"/>
<evidence type="ECO:0000313" key="3">
    <source>
        <dbReference type="Proteomes" id="UP001231518"/>
    </source>
</evidence>
<feature type="region of interest" description="Disordered" evidence="1">
    <location>
        <begin position="406"/>
        <end position="444"/>
    </location>
</feature>
<evidence type="ECO:0000313" key="2">
    <source>
        <dbReference type="EMBL" id="KAJ8720154.1"/>
    </source>
</evidence>
<name>A0AAD7YMJ2_MYTSE</name>
<dbReference type="Proteomes" id="UP001231518">
    <property type="component" value="Chromosome 3"/>
</dbReference>
<feature type="compositionally biased region" description="Acidic residues" evidence="1">
    <location>
        <begin position="77"/>
        <end position="86"/>
    </location>
</feature>
<evidence type="ECO:0000256" key="1">
    <source>
        <dbReference type="SAM" id="MobiDB-lite"/>
    </source>
</evidence>
<reference evidence="2" key="1">
    <citation type="submission" date="2023-03" db="EMBL/GenBank/DDBJ databases">
        <title>Chromosome-level genomes of two armyworms, Mythimna separata and Mythimna loreyi, provide insights into the biosynthesis and reception of sex pheromones.</title>
        <authorList>
            <person name="Zhao H."/>
        </authorList>
    </citation>
    <scope>NUCLEOTIDE SEQUENCE</scope>
    <source>
        <strain evidence="2">BeijingLab</strain>
        <tissue evidence="2">Pupa</tissue>
    </source>
</reference>
<dbReference type="EMBL" id="JARGEI010000014">
    <property type="protein sequence ID" value="KAJ8720154.1"/>
    <property type="molecule type" value="Genomic_DNA"/>
</dbReference>
<accession>A0AAD7YMJ2</accession>
<gene>
    <name evidence="2" type="ORF">PYW07_012197</name>
</gene>
<feature type="compositionally biased region" description="Low complexity" evidence="1">
    <location>
        <begin position="420"/>
        <end position="435"/>
    </location>
</feature>